<evidence type="ECO:0000256" key="3">
    <source>
        <dbReference type="ARBA" id="ARBA00044507"/>
    </source>
</evidence>
<dbReference type="PANTHER" id="PTHR32328:SF0">
    <property type="entry name" value="L-SERYL-TRNA(SEC) SELENIUM TRANSFERASE"/>
    <property type="match status" value="1"/>
</dbReference>
<evidence type="ECO:0000313" key="5">
    <source>
        <dbReference type="Proteomes" id="UP001056500"/>
    </source>
</evidence>
<comment type="similarity">
    <text evidence="3">Belongs to the SelA family.</text>
</comment>
<protein>
    <submittedName>
        <fullName evidence="4">DgaE family pyridoxal phosphate-dependent ammonia lyase</fullName>
    </submittedName>
</protein>
<evidence type="ECO:0000313" key="4">
    <source>
        <dbReference type="EMBL" id="USG64214.1"/>
    </source>
</evidence>
<dbReference type="InterPro" id="IPR015421">
    <property type="entry name" value="PyrdxlP-dep_Trfase_major"/>
</dbReference>
<dbReference type="RefSeq" id="WP_251871330.1">
    <property type="nucleotide sequence ID" value="NZ_CP098755.1"/>
</dbReference>
<dbReference type="Gene3D" id="3.40.640.10">
    <property type="entry name" value="Type I PLP-dependent aspartate aminotransferase-like (Major domain)"/>
    <property type="match status" value="1"/>
</dbReference>
<dbReference type="NCBIfam" id="TIGR01437">
    <property type="entry name" value="selA_rel"/>
    <property type="match status" value="1"/>
</dbReference>
<evidence type="ECO:0000256" key="2">
    <source>
        <dbReference type="ARBA" id="ARBA00022898"/>
    </source>
</evidence>
<dbReference type="SUPFAM" id="SSF53383">
    <property type="entry name" value="PLP-dependent transferases"/>
    <property type="match status" value="1"/>
</dbReference>
<comment type="cofactor">
    <cofactor evidence="1">
        <name>pyridoxal 5'-phosphate</name>
        <dbReference type="ChEBI" id="CHEBI:597326"/>
    </cofactor>
</comment>
<dbReference type="PANTHER" id="PTHR32328">
    <property type="entry name" value="L-SERYL-TRNA(SEC) SELENIUM TRANSFERASE"/>
    <property type="match status" value="1"/>
</dbReference>
<keyword evidence="2" id="KW-0663">Pyridoxal phosphate</keyword>
<sequence>MGIYQQLGLKQVINASGKMTALGGSAVHPEVARAMGEAAMDYVEISELIKKAGKLIAEATGGEDGCPTAGAGAGVAISVAAVIAGTDLRLIERLPDSAGLKNKIILQKGHAVHFGAPLRQMIALGGGQAIEAGHANHVEEAHLRAEIDDQTAALLYVQSHHAVQKGMQSLEKMIQLGREYKVPVIVDAAAEEDLRRYVAMGSDLVVYSGAKAIGGPTSGFITGRKDLIEACQAQYKGVGRAMKTGKEAIIGLLTALGRYGREEGHTGVLRGRVEWLARELNQLSGLSASVVKDEAGRDIYRTHVRIDERESGFSAKEVIRLLENGDPAIFTRNHYANTGVIFIDPRPLHEGQEKVIAARFKEIWGQQKVSDKS</sequence>
<organism evidence="4 5">
    <name type="scientific">Brevibacillus ruminantium</name>
    <dbReference type="NCBI Taxonomy" id="2950604"/>
    <lineage>
        <taxon>Bacteria</taxon>
        <taxon>Bacillati</taxon>
        <taxon>Bacillota</taxon>
        <taxon>Bacilli</taxon>
        <taxon>Bacillales</taxon>
        <taxon>Paenibacillaceae</taxon>
        <taxon>Brevibacillus</taxon>
    </lineage>
</organism>
<keyword evidence="5" id="KW-1185">Reference proteome</keyword>
<accession>A0ABY4WBU6</accession>
<dbReference type="Proteomes" id="UP001056500">
    <property type="component" value="Chromosome"/>
</dbReference>
<dbReference type="EMBL" id="CP098755">
    <property type="protein sequence ID" value="USG64214.1"/>
    <property type="molecule type" value="Genomic_DNA"/>
</dbReference>
<dbReference type="InterPro" id="IPR015424">
    <property type="entry name" value="PyrdxlP-dep_Trfase"/>
</dbReference>
<dbReference type="InterPro" id="IPR018319">
    <property type="entry name" value="SelA-like"/>
</dbReference>
<reference evidence="4" key="1">
    <citation type="submission" date="2022-06" db="EMBL/GenBank/DDBJ databases">
        <title>Genome sequencing of Brevibacillus sp. BB3-R1.</title>
        <authorList>
            <person name="Heo J."/>
            <person name="Lee D."/>
            <person name="Won M."/>
            <person name="Han B.-H."/>
            <person name="Hong S.-B."/>
            <person name="Kwon S.-W."/>
        </authorList>
    </citation>
    <scope>NUCLEOTIDE SEQUENCE</scope>
    <source>
        <strain evidence="4">BB3-R1</strain>
    </source>
</reference>
<proteinExistence type="inferred from homology"/>
<evidence type="ECO:0000256" key="1">
    <source>
        <dbReference type="ARBA" id="ARBA00001933"/>
    </source>
</evidence>
<dbReference type="Pfam" id="PF03841">
    <property type="entry name" value="SelA"/>
    <property type="match status" value="1"/>
</dbReference>
<dbReference type="InterPro" id="IPR006337">
    <property type="entry name" value="DgaE-like"/>
</dbReference>
<dbReference type="GO" id="GO:0016829">
    <property type="term" value="F:lyase activity"/>
    <property type="evidence" value="ECO:0007669"/>
    <property type="project" value="UniProtKB-KW"/>
</dbReference>
<gene>
    <name evidence="4" type="ORF">NDK47_18915</name>
</gene>
<keyword evidence="4" id="KW-0456">Lyase</keyword>
<name>A0ABY4WBU6_9BACL</name>